<dbReference type="EMBL" id="BPLR01013587">
    <property type="protein sequence ID" value="GIY62152.1"/>
    <property type="molecule type" value="Genomic_DNA"/>
</dbReference>
<dbReference type="Proteomes" id="UP001054945">
    <property type="component" value="Unassembled WGS sequence"/>
</dbReference>
<evidence type="ECO:0000313" key="3">
    <source>
        <dbReference type="Proteomes" id="UP001054945"/>
    </source>
</evidence>
<accession>A0AAV4UVN4</accession>
<evidence type="ECO:0000313" key="2">
    <source>
        <dbReference type="EMBL" id="GIY62152.1"/>
    </source>
</evidence>
<feature type="non-terminal residue" evidence="2">
    <location>
        <position position="1"/>
    </location>
</feature>
<name>A0AAV4UVN4_CAEEX</name>
<gene>
    <name evidence="2" type="ORF">CEXT_448641</name>
</gene>
<comment type="caution">
    <text evidence="2">The sequence shown here is derived from an EMBL/GenBank/DDBJ whole genome shotgun (WGS) entry which is preliminary data.</text>
</comment>
<feature type="compositionally biased region" description="Basic and acidic residues" evidence="1">
    <location>
        <begin position="1"/>
        <end position="10"/>
    </location>
</feature>
<proteinExistence type="predicted"/>
<protein>
    <submittedName>
        <fullName evidence="2">Uncharacterized protein</fullName>
    </submittedName>
</protein>
<sequence length="96" mass="10123">KVEQPFRSDGKYNTPCSAQDGVPPVPPCNSKESDGSCLGLCSRVTAPDTETISVTVASTAIVWAPLRQAFQSSSQLATPSCSRGLANMQNTTYPES</sequence>
<feature type="region of interest" description="Disordered" evidence="1">
    <location>
        <begin position="1"/>
        <end position="31"/>
    </location>
</feature>
<evidence type="ECO:0000256" key="1">
    <source>
        <dbReference type="SAM" id="MobiDB-lite"/>
    </source>
</evidence>
<reference evidence="2 3" key="1">
    <citation type="submission" date="2021-06" db="EMBL/GenBank/DDBJ databases">
        <title>Caerostris extrusa draft genome.</title>
        <authorList>
            <person name="Kono N."/>
            <person name="Arakawa K."/>
        </authorList>
    </citation>
    <scope>NUCLEOTIDE SEQUENCE [LARGE SCALE GENOMIC DNA]</scope>
</reference>
<dbReference type="AlphaFoldDB" id="A0AAV4UVN4"/>
<keyword evidence="3" id="KW-1185">Reference proteome</keyword>
<organism evidence="2 3">
    <name type="scientific">Caerostris extrusa</name>
    <name type="common">Bark spider</name>
    <name type="synonym">Caerostris bankana</name>
    <dbReference type="NCBI Taxonomy" id="172846"/>
    <lineage>
        <taxon>Eukaryota</taxon>
        <taxon>Metazoa</taxon>
        <taxon>Ecdysozoa</taxon>
        <taxon>Arthropoda</taxon>
        <taxon>Chelicerata</taxon>
        <taxon>Arachnida</taxon>
        <taxon>Araneae</taxon>
        <taxon>Araneomorphae</taxon>
        <taxon>Entelegynae</taxon>
        <taxon>Araneoidea</taxon>
        <taxon>Araneidae</taxon>
        <taxon>Caerostris</taxon>
    </lineage>
</organism>